<dbReference type="GO" id="GO:0006357">
    <property type="term" value="P:regulation of transcription by RNA polymerase II"/>
    <property type="evidence" value="ECO:0007669"/>
    <property type="project" value="TreeGrafter"/>
</dbReference>
<evidence type="ECO:0000313" key="10">
    <source>
        <dbReference type="EMBL" id="VDM40615.1"/>
    </source>
</evidence>
<proteinExistence type="predicted"/>
<feature type="compositionally biased region" description="Basic and acidic residues" evidence="7">
    <location>
        <begin position="119"/>
        <end position="136"/>
    </location>
</feature>
<feature type="compositionally biased region" description="Basic and acidic residues" evidence="7">
    <location>
        <begin position="85"/>
        <end position="95"/>
    </location>
</feature>
<dbReference type="PANTHER" id="PTHR22881:SF27">
    <property type="entry name" value="BROMODOMAIN CONTAINING 7_9"/>
    <property type="match status" value="1"/>
</dbReference>
<dbReference type="EMBL" id="JPKZ01003063">
    <property type="protein sequence ID" value="KHN73721.1"/>
    <property type="molecule type" value="Genomic_DNA"/>
</dbReference>
<dbReference type="AlphaFoldDB" id="A0A0B2URV2"/>
<dbReference type="InterPro" id="IPR001487">
    <property type="entry name" value="Bromodomain"/>
</dbReference>
<feature type="region of interest" description="Disordered" evidence="7">
    <location>
        <begin position="1"/>
        <end position="26"/>
    </location>
</feature>
<feature type="domain" description="Bromo" evidence="8">
    <location>
        <begin position="177"/>
        <end position="247"/>
    </location>
</feature>
<dbReference type="InterPro" id="IPR021900">
    <property type="entry name" value="DUF3512"/>
</dbReference>
<dbReference type="Gene3D" id="1.20.920.10">
    <property type="entry name" value="Bromodomain-like"/>
    <property type="match status" value="1"/>
</dbReference>
<name>A0A0B2URV2_TOXCA</name>
<evidence type="ECO:0000256" key="2">
    <source>
        <dbReference type="ARBA" id="ARBA00023015"/>
    </source>
</evidence>
<keyword evidence="3 6" id="KW-0103">Bromodomain</keyword>
<reference evidence="9 11" key="1">
    <citation type="submission" date="2014-11" db="EMBL/GenBank/DDBJ databases">
        <title>Genetic blueprint of the zoonotic pathogen Toxocara canis.</title>
        <authorList>
            <person name="Zhu X.-Q."/>
            <person name="Korhonen P.K."/>
            <person name="Cai H."/>
            <person name="Young N.D."/>
            <person name="Nejsum P."/>
            <person name="von Samson-Himmelstjerna G."/>
            <person name="Boag P.R."/>
            <person name="Tan P."/>
            <person name="Li Q."/>
            <person name="Min J."/>
            <person name="Yang Y."/>
            <person name="Wang X."/>
            <person name="Fang X."/>
            <person name="Hall R.S."/>
            <person name="Hofmann A."/>
            <person name="Sternberg P.W."/>
            <person name="Jex A.R."/>
            <person name="Gasser R.B."/>
        </authorList>
    </citation>
    <scope>NUCLEOTIDE SEQUENCE [LARGE SCALE GENOMIC DNA]</scope>
    <source>
        <strain evidence="9">PN_DK_2014</strain>
    </source>
</reference>
<dbReference type="InterPro" id="IPR051831">
    <property type="entry name" value="Bromodomain_contain_prot"/>
</dbReference>
<keyword evidence="11" id="KW-1185">Reference proteome</keyword>
<dbReference type="SMART" id="SM00297">
    <property type="entry name" value="BROMO"/>
    <property type="match status" value="1"/>
</dbReference>
<protein>
    <submittedName>
        <fullName evidence="9">Bromodomain-containing protein 7</fullName>
    </submittedName>
</protein>
<dbReference type="Pfam" id="PF00439">
    <property type="entry name" value="Bromodomain"/>
    <property type="match status" value="1"/>
</dbReference>
<evidence type="ECO:0000256" key="5">
    <source>
        <dbReference type="ARBA" id="ARBA00023242"/>
    </source>
</evidence>
<dbReference type="OrthoDB" id="21648at2759"/>
<evidence type="ECO:0000313" key="11">
    <source>
        <dbReference type="Proteomes" id="UP000031036"/>
    </source>
</evidence>
<dbReference type="Proteomes" id="UP000031036">
    <property type="component" value="Unassembled WGS sequence"/>
</dbReference>
<evidence type="ECO:0000256" key="6">
    <source>
        <dbReference type="PROSITE-ProRule" id="PRU00035"/>
    </source>
</evidence>
<dbReference type="PRINTS" id="PR00503">
    <property type="entry name" value="BROMODOMAIN"/>
</dbReference>
<keyword evidence="2" id="KW-0805">Transcription regulation</keyword>
<dbReference type="STRING" id="6265.A0A0B2URV2"/>
<dbReference type="InterPro" id="IPR036427">
    <property type="entry name" value="Bromodomain-like_sf"/>
</dbReference>
<evidence type="ECO:0000259" key="8">
    <source>
        <dbReference type="PROSITE" id="PS50014"/>
    </source>
</evidence>
<evidence type="ECO:0000256" key="3">
    <source>
        <dbReference type="ARBA" id="ARBA00023117"/>
    </source>
</evidence>
<dbReference type="Pfam" id="PF12024">
    <property type="entry name" value="DUF3512"/>
    <property type="match status" value="1"/>
</dbReference>
<keyword evidence="4" id="KW-0804">Transcription</keyword>
<dbReference type="GO" id="GO:0005634">
    <property type="term" value="C:nucleus"/>
    <property type="evidence" value="ECO:0007669"/>
    <property type="project" value="UniProtKB-SubCell"/>
</dbReference>
<evidence type="ECO:0000313" key="9">
    <source>
        <dbReference type="EMBL" id="KHN73721.1"/>
    </source>
</evidence>
<organism evidence="9 11">
    <name type="scientific">Toxocara canis</name>
    <name type="common">Canine roundworm</name>
    <dbReference type="NCBI Taxonomy" id="6265"/>
    <lineage>
        <taxon>Eukaryota</taxon>
        <taxon>Metazoa</taxon>
        <taxon>Ecdysozoa</taxon>
        <taxon>Nematoda</taxon>
        <taxon>Chromadorea</taxon>
        <taxon>Rhabditida</taxon>
        <taxon>Spirurina</taxon>
        <taxon>Ascaridomorpha</taxon>
        <taxon>Ascaridoidea</taxon>
        <taxon>Toxocaridae</taxon>
        <taxon>Toxocara</taxon>
    </lineage>
</organism>
<dbReference type="OMA" id="HQGHRER"/>
<evidence type="ECO:0000256" key="7">
    <source>
        <dbReference type="SAM" id="MobiDB-lite"/>
    </source>
</evidence>
<reference evidence="10" key="2">
    <citation type="submission" date="2018-11" db="EMBL/GenBank/DDBJ databases">
        <authorList>
            <consortium name="Pathogen Informatics"/>
        </authorList>
    </citation>
    <scope>NUCLEOTIDE SEQUENCE [LARGE SCALE GENOMIC DNA]</scope>
</reference>
<dbReference type="SUPFAM" id="SSF47370">
    <property type="entry name" value="Bromodomain"/>
    <property type="match status" value="1"/>
</dbReference>
<evidence type="ECO:0000256" key="4">
    <source>
        <dbReference type="ARBA" id="ARBA00023163"/>
    </source>
</evidence>
<dbReference type="PROSITE" id="PS50014">
    <property type="entry name" value="BROMODOMAIN_2"/>
    <property type="match status" value="1"/>
</dbReference>
<dbReference type="EMBL" id="UYWY01020134">
    <property type="protein sequence ID" value="VDM40615.1"/>
    <property type="molecule type" value="Genomic_DNA"/>
</dbReference>
<dbReference type="PANTHER" id="PTHR22881">
    <property type="entry name" value="BROMODOMAIN CONTAINING PROTEIN"/>
    <property type="match status" value="1"/>
</dbReference>
<gene>
    <name evidence="9" type="primary">BRD7</name>
    <name evidence="9" type="ORF">Tcan_17704</name>
    <name evidence="10" type="ORF">TCNE_LOCUS9294</name>
</gene>
<feature type="compositionally biased region" description="Low complexity" evidence="7">
    <location>
        <begin position="40"/>
        <end position="52"/>
    </location>
</feature>
<evidence type="ECO:0000256" key="1">
    <source>
        <dbReference type="ARBA" id="ARBA00004123"/>
    </source>
</evidence>
<accession>A0A0B2URV2</accession>
<comment type="subcellular location">
    <subcellularLocation>
        <location evidence="1">Nucleus</location>
    </subcellularLocation>
</comment>
<feature type="region of interest" description="Disordered" evidence="7">
    <location>
        <begin position="38"/>
        <end position="159"/>
    </location>
</feature>
<keyword evidence="5" id="KW-0539">Nucleus</keyword>
<sequence>MSASRPVVRKSDVGAPPARLSAGAAPSLSVFSAKRNARNAFKSGSSRLSASASRKRRAEENLDLEESDSEHSTVVEDQEENESADEVKNNVEEKVKKTRKKRRFRLTDSTAKSRRRAERKAQLAAERREREEMKQEAEEDEEEKQPSESPPPVQKPPMIRTYSPMQLLCDNMLRKLHAKDPEEYFAFPVTQSMAPDYHQVIKEPMDFSTMRAKIEASEYEDIAMFRKDVELVVNNALTYNQPNTIYHVAAQKLDQIVHFYFSEPHLRYLYHTLPFCKDIPLEKMGLKPKVRPRALPKVERNYSILDDMTPSAILSSVDISLKQRLSDRRPQLRRLIPNCDSGKEPKCELGFLDNKEGAVCLNIVNASNNEQRVLTLGDILGKLEEGTPGLCAPQEHKSTNQVPISFLSYGPFSSFAPQYDSTWATLCDRDSRLLLSCYGDKQSVTNAIALRSMVEDSGEHMMKLVDDLLDTLTDGEHSKTLSALRTEPDAKVPEINSTEEMEKLLCDVESLDNIGIDVSFVTDVRKLFGVQPEAVSPQDQLNKTGAMISDLALLQKNRLSSVPPATLSEQPLPSQLETNLAGKIQDQLHTQVAHYAKPVDIVSPAVIHSAVGLNEEDLDLLNEFFTPGTV</sequence>